<dbReference type="InParanoid" id="A0A024FVY1"/>
<dbReference type="EMBL" id="CAIX01000591">
    <property type="protein sequence ID" value="CCI11191.1"/>
    <property type="molecule type" value="Genomic_DNA"/>
</dbReference>
<sequence length="183" mass="21202">MGRTVEDAFKVGMQIQRYVRSRVRPSQSSKASLLQLCPLLNARTRERITYPLRAYPLENLHPMGRFTSMQSNATSLWRRCSQRDQVHSVRCIRGSRSTYKNRALQERKVCLQHARSQLVYATVGTKPSAMDSNTPYTKTYITFNYCVLLTFRSLPHDAKKTCPCNYPYFNRSLLSVKLEALVR</sequence>
<evidence type="ECO:0000313" key="2">
    <source>
        <dbReference type="Proteomes" id="UP000053237"/>
    </source>
</evidence>
<gene>
    <name evidence="1" type="ORF">BN9_125280</name>
</gene>
<accession>A0A024FVY1</accession>
<name>A0A024FVY1_9STRA</name>
<protein>
    <submittedName>
        <fullName evidence="1">Uncharacterized protein</fullName>
    </submittedName>
</protein>
<evidence type="ECO:0000313" key="1">
    <source>
        <dbReference type="EMBL" id="CCI11191.1"/>
    </source>
</evidence>
<comment type="caution">
    <text evidence="1">The sequence shown here is derived from an EMBL/GenBank/DDBJ whole genome shotgun (WGS) entry which is preliminary data.</text>
</comment>
<organism evidence="1 2">
    <name type="scientific">Albugo candida</name>
    <dbReference type="NCBI Taxonomy" id="65357"/>
    <lineage>
        <taxon>Eukaryota</taxon>
        <taxon>Sar</taxon>
        <taxon>Stramenopiles</taxon>
        <taxon>Oomycota</taxon>
        <taxon>Peronosporomycetes</taxon>
        <taxon>Albuginales</taxon>
        <taxon>Albuginaceae</taxon>
        <taxon>Albugo</taxon>
    </lineage>
</organism>
<dbReference type="AlphaFoldDB" id="A0A024FVY1"/>
<reference evidence="1 2" key="1">
    <citation type="submission" date="2012-05" db="EMBL/GenBank/DDBJ databases">
        <title>Recombination and specialization in a pathogen metapopulation.</title>
        <authorList>
            <person name="Gardiner A."/>
            <person name="Kemen E."/>
            <person name="Schultz-Larsen T."/>
            <person name="MacLean D."/>
            <person name="Van Oosterhout C."/>
            <person name="Jones J.D.G."/>
        </authorList>
    </citation>
    <scope>NUCLEOTIDE SEQUENCE [LARGE SCALE GENOMIC DNA]</scope>
    <source>
        <strain evidence="1 2">Ac Nc2</strain>
    </source>
</reference>
<keyword evidence="2" id="KW-1185">Reference proteome</keyword>
<proteinExistence type="predicted"/>
<dbReference type="Proteomes" id="UP000053237">
    <property type="component" value="Unassembled WGS sequence"/>
</dbReference>